<comment type="similarity">
    <text evidence="5">Belongs to the globin family.</text>
</comment>
<accession>A0A3D9HPZ6</accession>
<evidence type="ECO:0000256" key="4">
    <source>
        <dbReference type="ARBA" id="ARBA00023004"/>
    </source>
</evidence>
<evidence type="ECO:0000259" key="6">
    <source>
        <dbReference type="PROSITE" id="PS01033"/>
    </source>
</evidence>
<comment type="caution">
    <text evidence="7">The sequence shown here is derived from an EMBL/GenBank/DDBJ whole genome shotgun (WGS) entry which is preliminary data.</text>
</comment>
<dbReference type="SUPFAM" id="SSF46458">
    <property type="entry name" value="Globin-like"/>
    <property type="match status" value="1"/>
</dbReference>
<dbReference type="RefSeq" id="WP_115936277.1">
    <property type="nucleotide sequence ID" value="NZ_QRDW01000003.1"/>
</dbReference>
<dbReference type="GO" id="GO:0046872">
    <property type="term" value="F:metal ion binding"/>
    <property type="evidence" value="ECO:0007669"/>
    <property type="project" value="UniProtKB-KW"/>
</dbReference>
<evidence type="ECO:0000256" key="1">
    <source>
        <dbReference type="ARBA" id="ARBA00022617"/>
    </source>
</evidence>
<evidence type="ECO:0000313" key="8">
    <source>
        <dbReference type="Proteomes" id="UP000256845"/>
    </source>
</evidence>
<dbReference type="GO" id="GO:0071949">
    <property type="term" value="F:FAD binding"/>
    <property type="evidence" value="ECO:0007669"/>
    <property type="project" value="TreeGrafter"/>
</dbReference>
<organism evidence="7 8">
    <name type="scientific">Aestuariispira insulae</name>
    <dbReference type="NCBI Taxonomy" id="1461337"/>
    <lineage>
        <taxon>Bacteria</taxon>
        <taxon>Pseudomonadati</taxon>
        <taxon>Pseudomonadota</taxon>
        <taxon>Alphaproteobacteria</taxon>
        <taxon>Rhodospirillales</taxon>
        <taxon>Kiloniellaceae</taxon>
        <taxon>Aestuariispira</taxon>
    </lineage>
</organism>
<name>A0A3D9HPZ6_9PROT</name>
<dbReference type="Proteomes" id="UP000256845">
    <property type="component" value="Unassembled WGS sequence"/>
</dbReference>
<keyword evidence="4" id="KW-0408">Iron</keyword>
<dbReference type="AlphaFoldDB" id="A0A3D9HPZ6"/>
<dbReference type="Pfam" id="PF00042">
    <property type="entry name" value="Globin"/>
    <property type="match status" value="1"/>
</dbReference>
<keyword evidence="7" id="KW-0223">Dioxygenase</keyword>
<evidence type="ECO:0000256" key="3">
    <source>
        <dbReference type="ARBA" id="ARBA00022723"/>
    </source>
</evidence>
<evidence type="ECO:0000256" key="2">
    <source>
        <dbReference type="ARBA" id="ARBA00022621"/>
    </source>
</evidence>
<keyword evidence="2 5" id="KW-0561">Oxygen transport</keyword>
<reference evidence="7 8" key="1">
    <citation type="submission" date="2018-07" db="EMBL/GenBank/DDBJ databases">
        <title>Genomic Encyclopedia of Type Strains, Phase III (KMG-III): the genomes of soil and plant-associated and newly described type strains.</title>
        <authorList>
            <person name="Whitman W."/>
        </authorList>
    </citation>
    <scope>NUCLEOTIDE SEQUENCE [LARGE SCALE GENOMIC DNA]</scope>
    <source>
        <strain evidence="7 8">CECT 8488</strain>
    </source>
</reference>
<keyword evidence="8" id="KW-1185">Reference proteome</keyword>
<dbReference type="PROSITE" id="PS01033">
    <property type="entry name" value="GLOBIN"/>
    <property type="match status" value="1"/>
</dbReference>
<gene>
    <name evidence="7" type="ORF">DFP90_103181</name>
</gene>
<dbReference type="InterPro" id="IPR012292">
    <property type="entry name" value="Globin/Proto"/>
</dbReference>
<dbReference type="PANTHER" id="PTHR43396:SF3">
    <property type="entry name" value="FLAVOHEMOPROTEIN"/>
    <property type="match status" value="1"/>
</dbReference>
<dbReference type="InterPro" id="IPR009050">
    <property type="entry name" value="Globin-like_sf"/>
</dbReference>
<sequence length="157" mass="17403">MTPKQIDLVQTTFKDVAAIKEQAAALFYDRLFEIDPGTRALFKGDMKEQGRKLMATIGVAVASLRNLEAVLPTVRKLAEKHVDYGVQESHYQTVGAALLWTLEKGLGSKFTPEVKEAWTAVYGALAGVMIDAAREKPMKDELLLLFARAFAQRNDFA</sequence>
<dbReference type="EMBL" id="QRDW01000003">
    <property type="protein sequence ID" value="RED51381.1"/>
    <property type="molecule type" value="Genomic_DNA"/>
</dbReference>
<dbReference type="GO" id="GO:0019825">
    <property type="term" value="F:oxygen binding"/>
    <property type="evidence" value="ECO:0007669"/>
    <property type="project" value="InterPro"/>
</dbReference>
<dbReference type="GO" id="GO:0071500">
    <property type="term" value="P:cellular response to nitrosative stress"/>
    <property type="evidence" value="ECO:0007669"/>
    <property type="project" value="TreeGrafter"/>
</dbReference>
<keyword evidence="3" id="KW-0479">Metal-binding</keyword>
<dbReference type="GO" id="GO:0008941">
    <property type="term" value="F:nitric oxide dioxygenase NAD(P)H activity"/>
    <property type="evidence" value="ECO:0007669"/>
    <property type="project" value="TreeGrafter"/>
</dbReference>
<evidence type="ECO:0000313" key="7">
    <source>
        <dbReference type="EMBL" id="RED51381.1"/>
    </source>
</evidence>
<dbReference type="GO" id="GO:0005344">
    <property type="term" value="F:oxygen carrier activity"/>
    <property type="evidence" value="ECO:0007669"/>
    <property type="project" value="UniProtKB-KW"/>
</dbReference>
<keyword evidence="7" id="KW-0560">Oxidoreductase</keyword>
<keyword evidence="5" id="KW-0813">Transport</keyword>
<proteinExistence type="inferred from homology"/>
<dbReference type="PANTHER" id="PTHR43396">
    <property type="entry name" value="FLAVOHEMOPROTEIN"/>
    <property type="match status" value="1"/>
</dbReference>
<dbReference type="PRINTS" id="PR01907">
    <property type="entry name" value="WORMGLOBIN"/>
</dbReference>
<feature type="domain" description="Globin" evidence="6">
    <location>
        <begin position="1"/>
        <end position="134"/>
    </location>
</feature>
<dbReference type="InterPro" id="IPR000971">
    <property type="entry name" value="Globin"/>
</dbReference>
<dbReference type="GO" id="GO:0046210">
    <property type="term" value="P:nitric oxide catabolic process"/>
    <property type="evidence" value="ECO:0007669"/>
    <property type="project" value="TreeGrafter"/>
</dbReference>
<dbReference type="OrthoDB" id="3213438at2"/>
<keyword evidence="1 5" id="KW-0349">Heme</keyword>
<dbReference type="GO" id="GO:0020037">
    <property type="term" value="F:heme binding"/>
    <property type="evidence" value="ECO:0007669"/>
    <property type="project" value="InterPro"/>
</dbReference>
<evidence type="ECO:0000256" key="5">
    <source>
        <dbReference type="RuleBase" id="RU000356"/>
    </source>
</evidence>
<protein>
    <submittedName>
        <fullName evidence="7">Nitric oxide dioxygenase</fullName>
    </submittedName>
</protein>
<dbReference type="Gene3D" id="1.10.490.10">
    <property type="entry name" value="Globins"/>
    <property type="match status" value="1"/>
</dbReference>
<dbReference type="CDD" id="cd12131">
    <property type="entry name" value="HGbI-like"/>
    <property type="match status" value="1"/>
</dbReference>